<gene>
    <name evidence="1" type="ORF">U9M48_027416</name>
</gene>
<protein>
    <submittedName>
        <fullName evidence="1">Uncharacterized protein</fullName>
    </submittedName>
</protein>
<dbReference type="Proteomes" id="UP001341281">
    <property type="component" value="Chromosome 06"/>
</dbReference>
<name>A0AAQ3TUC0_PASNO</name>
<proteinExistence type="predicted"/>
<accession>A0AAQ3TUC0</accession>
<evidence type="ECO:0000313" key="1">
    <source>
        <dbReference type="EMBL" id="WVZ79891.1"/>
    </source>
</evidence>
<dbReference type="EMBL" id="CP144750">
    <property type="protein sequence ID" value="WVZ79891.1"/>
    <property type="molecule type" value="Genomic_DNA"/>
</dbReference>
<reference evidence="1 2" key="1">
    <citation type="submission" date="2024-02" db="EMBL/GenBank/DDBJ databases">
        <title>High-quality chromosome-scale genome assembly of Pensacola bahiagrass (Paspalum notatum Flugge var. saurae).</title>
        <authorList>
            <person name="Vega J.M."/>
            <person name="Podio M."/>
            <person name="Orjuela J."/>
            <person name="Siena L.A."/>
            <person name="Pessino S.C."/>
            <person name="Combes M.C."/>
            <person name="Mariac C."/>
            <person name="Albertini E."/>
            <person name="Pupilli F."/>
            <person name="Ortiz J.P.A."/>
            <person name="Leblanc O."/>
        </authorList>
    </citation>
    <scope>NUCLEOTIDE SEQUENCE [LARGE SCALE GENOMIC DNA]</scope>
    <source>
        <strain evidence="1">R1</strain>
        <tissue evidence="1">Leaf</tissue>
    </source>
</reference>
<evidence type="ECO:0000313" key="2">
    <source>
        <dbReference type="Proteomes" id="UP001341281"/>
    </source>
</evidence>
<keyword evidence="2" id="KW-1185">Reference proteome</keyword>
<dbReference type="AlphaFoldDB" id="A0AAQ3TUC0"/>
<sequence length="72" mass="7658">MAPAFVLPSSSLRPAGHKRRALAPAAEPHVVAALNAAATPTPPTSVGSCPLFLRIWDWALAECGDCLRYFLE</sequence>
<organism evidence="1 2">
    <name type="scientific">Paspalum notatum var. saurae</name>
    <dbReference type="NCBI Taxonomy" id="547442"/>
    <lineage>
        <taxon>Eukaryota</taxon>
        <taxon>Viridiplantae</taxon>
        <taxon>Streptophyta</taxon>
        <taxon>Embryophyta</taxon>
        <taxon>Tracheophyta</taxon>
        <taxon>Spermatophyta</taxon>
        <taxon>Magnoliopsida</taxon>
        <taxon>Liliopsida</taxon>
        <taxon>Poales</taxon>
        <taxon>Poaceae</taxon>
        <taxon>PACMAD clade</taxon>
        <taxon>Panicoideae</taxon>
        <taxon>Andropogonodae</taxon>
        <taxon>Paspaleae</taxon>
        <taxon>Paspalinae</taxon>
        <taxon>Paspalum</taxon>
    </lineage>
</organism>